<protein>
    <submittedName>
        <fullName evidence="2">BZ3500_MvSof-1268-A1-R1_Chr3-2g06359 protein</fullName>
    </submittedName>
</protein>
<feature type="compositionally biased region" description="Low complexity" evidence="1">
    <location>
        <begin position="1"/>
        <end position="20"/>
    </location>
</feature>
<dbReference type="AlphaFoldDB" id="A0A2X0LGR9"/>
<sequence>MSTSEPRPTAPVTAAEPTTAYHDAPPPPPPPPSQAASTSQHPIPAAAAVAAAARRPPIAAHPLVSSWIPLEPDVYASLRVTLHGQMSKQIQFAHSQLLTNKPLVLHAMPPHPPTPPTTTTTNSPLITSNNATAVLPRLISTCEILKRTFTDRLLELKYASDEIKTQLGLKGWIRNCKGLHQYTLLTTMQKAALVGTTTPIDQTDGQGGREEDDLVREWLLGSGKKNSRPKTNQHASPLLIIVLSPYPIEALANDRAFTYQGPEKLPRLKRSKPMPEKPIHQDPPVQTTPLEEVEMEEGEIPPDAPRPLSIVNDTSTTTKKVKVRPNRKKKRLLQEAAEALSKAKELRMTLQGKATKLGQGQSQGKKKTEGGEQGEQGKKQEKQVKTRKTRRSKGKSLGDGAAKTDDGAKADRAVKQ</sequence>
<feature type="compositionally biased region" description="Pro residues" evidence="1">
    <location>
        <begin position="24"/>
        <end position="33"/>
    </location>
</feature>
<feature type="compositionally biased region" description="Acidic residues" evidence="1">
    <location>
        <begin position="291"/>
        <end position="300"/>
    </location>
</feature>
<gene>
    <name evidence="2" type="ORF">BZ3500_MVSOF-1268-A1-R1_CHR3-2G06359</name>
</gene>
<dbReference type="EMBL" id="FMWP01000095">
    <property type="protein sequence ID" value="SCZ98423.1"/>
    <property type="molecule type" value="Genomic_DNA"/>
</dbReference>
<dbReference type="OrthoDB" id="424402at2759"/>
<dbReference type="STRING" id="289078.A0A2X0LGR9"/>
<accession>A0A2X0LGR9</accession>
<organism evidence="2 3">
    <name type="scientific">Microbotryum saponariae</name>
    <dbReference type="NCBI Taxonomy" id="289078"/>
    <lineage>
        <taxon>Eukaryota</taxon>
        <taxon>Fungi</taxon>
        <taxon>Dikarya</taxon>
        <taxon>Basidiomycota</taxon>
        <taxon>Pucciniomycotina</taxon>
        <taxon>Microbotryomycetes</taxon>
        <taxon>Microbotryales</taxon>
        <taxon>Microbotryaceae</taxon>
        <taxon>Microbotryum</taxon>
    </lineage>
</organism>
<evidence type="ECO:0000313" key="3">
    <source>
        <dbReference type="Proteomes" id="UP000249723"/>
    </source>
</evidence>
<evidence type="ECO:0000313" key="2">
    <source>
        <dbReference type="EMBL" id="SCZ98423.1"/>
    </source>
</evidence>
<feature type="compositionally biased region" description="Basic residues" evidence="1">
    <location>
        <begin position="319"/>
        <end position="331"/>
    </location>
</feature>
<reference evidence="3" key="1">
    <citation type="submission" date="2016-10" db="EMBL/GenBank/DDBJ databases">
        <authorList>
            <person name="Jeantristanb JTB J.-T."/>
            <person name="Ricardo R."/>
        </authorList>
    </citation>
    <scope>NUCLEOTIDE SEQUENCE [LARGE SCALE GENOMIC DNA]</scope>
</reference>
<feature type="compositionally biased region" description="Basic residues" evidence="1">
    <location>
        <begin position="385"/>
        <end position="394"/>
    </location>
</feature>
<evidence type="ECO:0000256" key="1">
    <source>
        <dbReference type="SAM" id="MobiDB-lite"/>
    </source>
</evidence>
<dbReference type="Proteomes" id="UP000249723">
    <property type="component" value="Unassembled WGS sequence"/>
</dbReference>
<feature type="region of interest" description="Disordered" evidence="1">
    <location>
        <begin position="1"/>
        <end position="49"/>
    </location>
</feature>
<feature type="region of interest" description="Disordered" evidence="1">
    <location>
        <begin position="262"/>
        <end position="332"/>
    </location>
</feature>
<feature type="region of interest" description="Disordered" evidence="1">
    <location>
        <begin position="344"/>
        <end position="416"/>
    </location>
</feature>
<feature type="compositionally biased region" description="Basic and acidic residues" evidence="1">
    <location>
        <begin position="402"/>
        <end position="416"/>
    </location>
</feature>
<feature type="compositionally biased region" description="Basic and acidic residues" evidence="1">
    <location>
        <begin position="366"/>
        <end position="384"/>
    </location>
</feature>
<keyword evidence="3" id="KW-1185">Reference proteome</keyword>
<name>A0A2X0LGR9_9BASI</name>
<proteinExistence type="predicted"/>